<accession>A0A0D0BH99</accession>
<gene>
    <name evidence="1" type="ORF">GYMLUDRAFT_103954</name>
</gene>
<proteinExistence type="predicted"/>
<dbReference type="EMBL" id="KN834819">
    <property type="protein sequence ID" value="KIK54141.1"/>
    <property type="molecule type" value="Genomic_DNA"/>
</dbReference>
<protein>
    <submittedName>
        <fullName evidence="1">Unplaced genomic scaffold GYMLUscaffold_71, whole genome shotgun sequence</fullName>
    </submittedName>
</protein>
<sequence length="117" mass="13314">MGAFTEDLETLDFLFHAGIPVWWVRLANNSPNARIDEVVPFIREDNQHRFHLRSNTVIDCMDESPPHPVIFSGACAKPERYIRMGGYLRSRLQYPLLLGSDEPRSSLSLRNAVTSVS</sequence>
<dbReference type="HOGENOM" id="CLU_150168_0_0_1"/>
<dbReference type="AlphaFoldDB" id="A0A0D0BH99"/>
<evidence type="ECO:0000313" key="2">
    <source>
        <dbReference type="Proteomes" id="UP000053593"/>
    </source>
</evidence>
<keyword evidence="2" id="KW-1185">Reference proteome</keyword>
<organism evidence="1 2">
    <name type="scientific">Collybiopsis luxurians FD-317 M1</name>
    <dbReference type="NCBI Taxonomy" id="944289"/>
    <lineage>
        <taxon>Eukaryota</taxon>
        <taxon>Fungi</taxon>
        <taxon>Dikarya</taxon>
        <taxon>Basidiomycota</taxon>
        <taxon>Agaricomycotina</taxon>
        <taxon>Agaricomycetes</taxon>
        <taxon>Agaricomycetidae</taxon>
        <taxon>Agaricales</taxon>
        <taxon>Marasmiineae</taxon>
        <taxon>Omphalotaceae</taxon>
        <taxon>Collybiopsis</taxon>
        <taxon>Collybiopsis luxurians</taxon>
    </lineage>
</organism>
<reference evidence="1 2" key="1">
    <citation type="submission" date="2014-04" db="EMBL/GenBank/DDBJ databases">
        <title>Evolutionary Origins and Diversification of the Mycorrhizal Mutualists.</title>
        <authorList>
            <consortium name="DOE Joint Genome Institute"/>
            <consortium name="Mycorrhizal Genomics Consortium"/>
            <person name="Kohler A."/>
            <person name="Kuo A."/>
            <person name="Nagy L.G."/>
            <person name="Floudas D."/>
            <person name="Copeland A."/>
            <person name="Barry K.W."/>
            <person name="Cichocki N."/>
            <person name="Veneault-Fourrey C."/>
            <person name="LaButti K."/>
            <person name="Lindquist E.A."/>
            <person name="Lipzen A."/>
            <person name="Lundell T."/>
            <person name="Morin E."/>
            <person name="Murat C."/>
            <person name="Riley R."/>
            <person name="Ohm R."/>
            <person name="Sun H."/>
            <person name="Tunlid A."/>
            <person name="Henrissat B."/>
            <person name="Grigoriev I.V."/>
            <person name="Hibbett D.S."/>
            <person name="Martin F."/>
        </authorList>
    </citation>
    <scope>NUCLEOTIDE SEQUENCE [LARGE SCALE GENOMIC DNA]</scope>
    <source>
        <strain evidence="1 2">FD-317 M1</strain>
    </source>
</reference>
<evidence type="ECO:0000313" key="1">
    <source>
        <dbReference type="EMBL" id="KIK54141.1"/>
    </source>
</evidence>
<dbReference type="Proteomes" id="UP000053593">
    <property type="component" value="Unassembled WGS sequence"/>
</dbReference>
<dbReference type="OrthoDB" id="2634326at2759"/>
<feature type="non-terminal residue" evidence="1">
    <location>
        <position position="117"/>
    </location>
</feature>
<name>A0A0D0BH99_9AGAR</name>